<evidence type="ECO:0000313" key="1">
    <source>
        <dbReference type="EMBL" id="ELR16535.1"/>
    </source>
</evidence>
<reference evidence="1 2" key="1">
    <citation type="journal article" date="2013" name="Genome Biol.">
        <title>Genome of Acanthamoeba castellanii highlights extensive lateral gene transfer and early evolution of tyrosine kinase signaling.</title>
        <authorList>
            <person name="Clarke M."/>
            <person name="Lohan A.J."/>
            <person name="Liu B."/>
            <person name="Lagkouvardos I."/>
            <person name="Roy S."/>
            <person name="Zafar N."/>
            <person name="Bertelli C."/>
            <person name="Schilde C."/>
            <person name="Kianianmomeni A."/>
            <person name="Burglin T.R."/>
            <person name="Frech C."/>
            <person name="Turcotte B."/>
            <person name="Kopec K.O."/>
            <person name="Synnott J.M."/>
            <person name="Choo C."/>
            <person name="Paponov I."/>
            <person name="Finkler A."/>
            <person name="Soon Heng Tan C."/>
            <person name="Hutchins A.P."/>
            <person name="Weinmeier T."/>
            <person name="Rattei T."/>
            <person name="Chu J.S."/>
            <person name="Gimenez G."/>
            <person name="Irimia M."/>
            <person name="Rigden D.J."/>
            <person name="Fitzpatrick D.A."/>
            <person name="Lorenzo-Morales J."/>
            <person name="Bateman A."/>
            <person name="Chiu C.H."/>
            <person name="Tang P."/>
            <person name="Hegemann P."/>
            <person name="Fromm H."/>
            <person name="Raoult D."/>
            <person name="Greub G."/>
            <person name="Miranda-Saavedra D."/>
            <person name="Chen N."/>
            <person name="Nash P."/>
            <person name="Ginger M.L."/>
            <person name="Horn M."/>
            <person name="Schaap P."/>
            <person name="Caler L."/>
            <person name="Loftus B."/>
        </authorList>
    </citation>
    <scope>NUCLEOTIDE SEQUENCE [LARGE SCALE GENOMIC DNA]</scope>
    <source>
        <strain evidence="1 2">Neff</strain>
    </source>
</reference>
<name>L8GU47_ACACF</name>
<accession>L8GU47</accession>
<dbReference type="VEuPathDB" id="AmoebaDB:ACA1_167450"/>
<dbReference type="RefSeq" id="XP_004338548.1">
    <property type="nucleotide sequence ID" value="XM_004338500.1"/>
</dbReference>
<dbReference type="EMBL" id="KB007986">
    <property type="protein sequence ID" value="ELR16535.1"/>
    <property type="molecule type" value="Genomic_DNA"/>
</dbReference>
<dbReference type="AlphaFoldDB" id="L8GU47"/>
<evidence type="ECO:0000313" key="2">
    <source>
        <dbReference type="Proteomes" id="UP000011083"/>
    </source>
</evidence>
<dbReference type="KEGG" id="acan:ACA1_167450"/>
<keyword evidence="2" id="KW-1185">Reference proteome</keyword>
<dbReference type="GeneID" id="14917240"/>
<proteinExistence type="predicted"/>
<gene>
    <name evidence="1" type="ORF">ACA1_167450</name>
</gene>
<organism evidence="1 2">
    <name type="scientific">Acanthamoeba castellanii (strain ATCC 30010 / Neff)</name>
    <dbReference type="NCBI Taxonomy" id="1257118"/>
    <lineage>
        <taxon>Eukaryota</taxon>
        <taxon>Amoebozoa</taxon>
        <taxon>Discosea</taxon>
        <taxon>Longamoebia</taxon>
        <taxon>Centramoebida</taxon>
        <taxon>Acanthamoebidae</taxon>
        <taxon>Acanthamoeba</taxon>
    </lineage>
</organism>
<protein>
    <submittedName>
        <fullName evidence="1">Uncharacterized protein</fullName>
    </submittedName>
</protein>
<dbReference type="Proteomes" id="UP000011083">
    <property type="component" value="Unassembled WGS sequence"/>
</dbReference>
<sequence length="93" mass="9794">MRTIAVATRLNYTCQWATQAQFLGGQDGPSSSLVSTVLQAPVPIQLEDRVPAVAHFTMSLLVGSGPDTIPPTDGVPVVKPTKARVLSVSSLSY</sequence>